<dbReference type="EMBL" id="OZ019910">
    <property type="protein sequence ID" value="CAK9211792.1"/>
    <property type="molecule type" value="Genomic_DNA"/>
</dbReference>
<keyword evidence="12" id="KW-1185">Reference proteome</keyword>
<evidence type="ECO:0000256" key="4">
    <source>
        <dbReference type="ARBA" id="ARBA00022833"/>
    </source>
</evidence>
<keyword evidence="2" id="KW-0479">Metal-binding</keyword>
<dbReference type="Pfam" id="PF07227">
    <property type="entry name" value="PHD_Oberon"/>
    <property type="match status" value="1"/>
</dbReference>
<dbReference type="SUPFAM" id="SSF54171">
    <property type="entry name" value="DNA-binding domain"/>
    <property type="match status" value="1"/>
</dbReference>
<name>A0ABP0U4R3_9BRYO</name>
<keyword evidence="5" id="KW-0805">Transcription regulation</keyword>
<evidence type="ECO:0000256" key="9">
    <source>
        <dbReference type="SAM" id="MobiDB-lite"/>
    </source>
</evidence>
<sequence length="797" mass="88924">MSHDIPHPLAGRTGQGPPFAPKDWKWKAGRRLSDMYFCSPQGARLRSQIQLHEYLATLTDPPSPSEFVWRVHPDEFKGGGPLPGILDTTNKRRKPDDANGPAKKKRKKKIAQKIFQKTGLSQKVQVDKSVPPLVSSSRLAYEGNHHLSGKLKKSNTEVPRTAAVLKHSFKSVLSSAASYKWIYNESSDYQHFMEEARQLKTKSTAELAEMRELLLQRNLELTNLIRYPTQVIHVFVFILRLQDPPASMGKIELASLCVEWRCKYKRYWCSLEAGHMQSLIHSLTKEEQPVLQNGIPKQVTQPSSGDLLSLHLESKTNGQSFHENNGACTDLPVLAACSALHNKRAEETTSPKAQKLESGLSMHDANRSMGVVSEDVLPMEMAKVGHNRGTTKPTEDAVLLGNQDGALSEGAILDRISANDSKDKEVVGLTENAEKWTEGRTDMTEPSRKGAEVPEAGPVFEPAATVCLCRICIDDASFCRGCMCSFCKEEVSPAEKPNVLDCATCLHVCHFLCAYNARQAGVSKQLTLDGEFMCSGCGQKGSLLPFWKRTLEHAVGSTQLEEIEEQLSIAVMTMRDTENAMYLPLLKKSIATHQLVQQCTTPSTDVYNHLQQIRDELDALGDPNSDSVQAKEWAREVLQEGHGINWLEEERRVNALQKQANQEYEDWTQAEKLAETNRSQITQNANQAEADAKLHMQRASSLSLQAHNARHRLKVMKQVWSSMGATLEQVETQRAELQDATAALEQLQHDVAYFQAPAGEEAFSAFSALLERLSAQRDLVEVARVKLDYILSLYESQ</sequence>
<protein>
    <recommendedName>
        <fullName evidence="10">MBD domain-containing protein</fullName>
    </recommendedName>
</protein>
<gene>
    <name evidence="11" type="ORF">CSSPTR1EN2_LOCUS11022</name>
</gene>
<dbReference type="PROSITE" id="PS50982">
    <property type="entry name" value="MBD"/>
    <property type="match status" value="1"/>
</dbReference>
<dbReference type="InterPro" id="IPR032881">
    <property type="entry name" value="Oberon-like_PHD"/>
</dbReference>
<evidence type="ECO:0000256" key="6">
    <source>
        <dbReference type="ARBA" id="ARBA00023125"/>
    </source>
</evidence>
<keyword evidence="4" id="KW-0862">Zinc</keyword>
<feature type="region of interest" description="Disordered" evidence="9">
    <location>
        <begin position="1"/>
        <end position="21"/>
    </location>
</feature>
<feature type="region of interest" description="Disordered" evidence="9">
    <location>
        <begin position="79"/>
        <end position="108"/>
    </location>
</feature>
<evidence type="ECO:0000313" key="12">
    <source>
        <dbReference type="Proteomes" id="UP001497512"/>
    </source>
</evidence>
<organism evidence="11 12">
    <name type="scientific">Sphagnum troendelagicum</name>
    <dbReference type="NCBI Taxonomy" id="128251"/>
    <lineage>
        <taxon>Eukaryota</taxon>
        <taxon>Viridiplantae</taxon>
        <taxon>Streptophyta</taxon>
        <taxon>Embryophyta</taxon>
        <taxon>Bryophyta</taxon>
        <taxon>Sphagnophytina</taxon>
        <taxon>Sphagnopsida</taxon>
        <taxon>Sphagnales</taxon>
        <taxon>Sphagnaceae</taxon>
        <taxon>Sphagnum</taxon>
    </lineage>
</organism>
<feature type="region of interest" description="Disordered" evidence="9">
    <location>
        <begin position="436"/>
        <end position="455"/>
    </location>
</feature>
<evidence type="ECO:0000256" key="1">
    <source>
        <dbReference type="ARBA" id="ARBA00004123"/>
    </source>
</evidence>
<evidence type="ECO:0000256" key="7">
    <source>
        <dbReference type="ARBA" id="ARBA00023163"/>
    </source>
</evidence>
<evidence type="ECO:0000256" key="3">
    <source>
        <dbReference type="ARBA" id="ARBA00022771"/>
    </source>
</evidence>
<dbReference type="PANTHER" id="PTHR33345:SF6">
    <property type="entry name" value="OS03G0747200 PROTEIN"/>
    <property type="match status" value="1"/>
</dbReference>
<dbReference type="Proteomes" id="UP001497512">
    <property type="component" value="Chromosome 18"/>
</dbReference>
<evidence type="ECO:0000313" key="11">
    <source>
        <dbReference type="EMBL" id="CAK9211792.1"/>
    </source>
</evidence>
<dbReference type="Gene3D" id="3.30.890.10">
    <property type="entry name" value="Methyl-cpg-binding Protein 2, Chain A"/>
    <property type="match status" value="1"/>
</dbReference>
<feature type="region of interest" description="Disordered" evidence="9">
    <location>
        <begin position="344"/>
        <end position="365"/>
    </location>
</feature>
<dbReference type="Pfam" id="PF01429">
    <property type="entry name" value="MBD"/>
    <property type="match status" value="1"/>
</dbReference>
<evidence type="ECO:0000259" key="10">
    <source>
        <dbReference type="PROSITE" id="PS50982"/>
    </source>
</evidence>
<accession>A0ABP0U4R3</accession>
<feature type="domain" description="MBD" evidence="10">
    <location>
        <begin position="10"/>
        <end position="74"/>
    </location>
</feature>
<keyword evidence="8" id="KW-0539">Nucleus</keyword>
<feature type="compositionally biased region" description="Basic and acidic residues" evidence="9">
    <location>
        <begin position="436"/>
        <end position="452"/>
    </location>
</feature>
<reference evidence="11" key="1">
    <citation type="submission" date="2024-02" db="EMBL/GenBank/DDBJ databases">
        <authorList>
            <consortium name="ELIXIR-Norway"/>
            <consortium name="Elixir Norway"/>
        </authorList>
    </citation>
    <scope>NUCLEOTIDE SEQUENCE</scope>
</reference>
<evidence type="ECO:0000256" key="5">
    <source>
        <dbReference type="ARBA" id="ARBA00023015"/>
    </source>
</evidence>
<evidence type="ECO:0000256" key="8">
    <source>
        <dbReference type="ARBA" id="ARBA00023242"/>
    </source>
</evidence>
<proteinExistence type="predicted"/>
<dbReference type="InterPro" id="IPR016177">
    <property type="entry name" value="DNA-bd_dom_sf"/>
</dbReference>
<dbReference type="InterPro" id="IPR001739">
    <property type="entry name" value="Methyl_CpG_DNA-bd"/>
</dbReference>
<keyword evidence="7" id="KW-0804">Transcription</keyword>
<dbReference type="PANTHER" id="PTHR33345">
    <property type="entry name" value="ADAPTER PROTEIN, PUTATIVE-RELATED"/>
    <property type="match status" value="1"/>
</dbReference>
<evidence type="ECO:0000256" key="2">
    <source>
        <dbReference type="ARBA" id="ARBA00022723"/>
    </source>
</evidence>
<keyword evidence="3" id="KW-0863">Zinc-finger</keyword>
<keyword evidence="6" id="KW-0238">DNA-binding</keyword>
<comment type="subcellular location">
    <subcellularLocation>
        <location evidence="1">Nucleus</location>
    </subcellularLocation>
</comment>